<comment type="subcellular location">
    <subcellularLocation>
        <location evidence="1">Cell membrane</location>
        <topology evidence="1">Single-pass type I membrane protein</topology>
    </subcellularLocation>
</comment>
<name>A0A0X3NGZ6_SCHSO</name>
<keyword evidence="6" id="KW-0067">ATP-binding</keyword>
<feature type="domain" description="F5/8 type C" evidence="14">
    <location>
        <begin position="17"/>
        <end position="185"/>
    </location>
</feature>
<feature type="region of interest" description="Disordered" evidence="11">
    <location>
        <begin position="687"/>
        <end position="724"/>
    </location>
</feature>
<feature type="compositionally biased region" description="Pro residues" evidence="11">
    <location>
        <begin position="707"/>
        <end position="723"/>
    </location>
</feature>
<proteinExistence type="predicted"/>
<dbReference type="SUPFAM" id="SSF49785">
    <property type="entry name" value="Galactose-binding domain-like"/>
    <property type="match status" value="1"/>
</dbReference>
<feature type="region of interest" description="Disordered" evidence="11">
    <location>
        <begin position="926"/>
        <end position="968"/>
    </location>
</feature>
<feature type="chain" id="PRO_5007050603" description="F5/8 type C domain-containing protein" evidence="13">
    <location>
        <begin position="24"/>
        <end position="968"/>
    </location>
</feature>
<dbReference type="GO" id="GO:0005886">
    <property type="term" value="C:plasma membrane"/>
    <property type="evidence" value="ECO:0007669"/>
    <property type="project" value="UniProtKB-SubCell"/>
</dbReference>
<evidence type="ECO:0000256" key="10">
    <source>
        <dbReference type="ARBA" id="ARBA00023180"/>
    </source>
</evidence>
<reference evidence="15" key="1">
    <citation type="submission" date="2016-01" db="EMBL/GenBank/DDBJ databases">
        <title>Reference transcriptome for the parasite Schistocephalus solidus: insights into the molecular evolution of parasitism.</title>
        <authorList>
            <person name="Hebert F.O."/>
            <person name="Grambauer S."/>
            <person name="Barber I."/>
            <person name="Landry C.R."/>
            <person name="Aubin-Horth N."/>
        </authorList>
    </citation>
    <scope>NUCLEOTIDE SEQUENCE</scope>
</reference>
<dbReference type="Pfam" id="PF21114">
    <property type="entry name" value="DDR1-2_DS-like"/>
    <property type="match status" value="1"/>
</dbReference>
<dbReference type="EMBL" id="GEEE01024592">
    <property type="protein sequence ID" value="JAP38633.1"/>
    <property type="molecule type" value="Transcribed_RNA"/>
</dbReference>
<evidence type="ECO:0000256" key="13">
    <source>
        <dbReference type="SAM" id="SignalP"/>
    </source>
</evidence>
<keyword evidence="9" id="KW-1015">Disulfide bond</keyword>
<evidence type="ECO:0000256" key="7">
    <source>
        <dbReference type="ARBA" id="ARBA00022989"/>
    </source>
</evidence>
<evidence type="ECO:0000256" key="1">
    <source>
        <dbReference type="ARBA" id="ARBA00004251"/>
    </source>
</evidence>
<dbReference type="Gene3D" id="2.60.120.1190">
    <property type="match status" value="1"/>
</dbReference>
<feature type="region of interest" description="Disordered" evidence="11">
    <location>
        <begin position="783"/>
        <end position="821"/>
    </location>
</feature>
<feature type="compositionally biased region" description="Polar residues" evidence="11">
    <location>
        <begin position="942"/>
        <end position="957"/>
    </location>
</feature>
<dbReference type="Pfam" id="PF00754">
    <property type="entry name" value="F5_F8_type_C"/>
    <property type="match status" value="1"/>
</dbReference>
<protein>
    <recommendedName>
        <fullName evidence="14">F5/8 type C domain-containing protein</fullName>
    </recommendedName>
</protein>
<gene>
    <name evidence="15" type="ORF">TR143540</name>
</gene>
<evidence type="ECO:0000313" key="15">
    <source>
        <dbReference type="EMBL" id="JAP38633.1"/>
    </source>
</evidence>
<feature type="transmembrane region" description="Helical" evidence="12">
    <location>
        <begin position="485"/>
        <end position="509"/>
    </location>
</feature>
<evidence type="ECO:0000256" key="5">
    <source>
        <dbReference type="ARBA" id="ARBA00022741"/>
    </source>
</evidence>
<dbReference type="InterPro" id="IPR000421">
    <property type="entry name" value="FA58C"/>
</dbReference>
<evidence type="ECO:0000259" key="14">
    <source>
        <dbReference type="PROSITE" id="PS50022"/>
    </source>
</evidence>
<feature type="compositionally biased region" description="Low complexity" evidence="11">
    <location>
        <begin position="802"/>
        <end position="820"/>
    </location>
</feature>
<dbReference type="Gene3D" id="2.60.120.260">
    <property type="entry name" value="Galactose-binding domain-like"/>
    <property type="match status" value="1"/>
</dbReference>
<dbReference type="PANTHER" id="PTHR24543:SF291">
    <property type="entry name" value="SMOKE ALARM, ISOFORM D"/>
    <property type="match status" value="1"/>
</dbReference>
<keyword evidence="7 12" id="KW-1133">Transmembrane helix</keyword>
<keyword evidence="8 12" id="KW-0472">Membrane</keyword>
<evidence type="ECO:0000256" key="6">
    <source>
        <dbReference type="ARBA" id="ARBA00022840"/>
    </source>
</evidence>
<organism evidence="15">
    <name type="scientific">Schistocephalus solidus</name>
    <name type="common">Tapeworm</name>
    <dbReference type="NCBI Taxonomy" id="70667"/>
    <lineage>
        <taxon>Eukaryota</taxon>
        <taxon>Metazoa</taxon>
        <taxon>Spiralia</taxon>
        <taxon>Lophotrochozoa</taxon>
        <taxon>Platyhelminthes</taxon>
        <taxon>Cestoda</taxon>
        <taxon>Eucestoda</taxon>
        <taxon>Diphyllobothriidea</taxon>
        <taxon>Diphyllobothriidae</taxon>
        <taxon>Schistocephalus</taxon>
    </lineage>
</organism>
<accession>A0A0X3NGZ6</accession>
<evidence type="ECO:0000256" key="11">
    <source>
        <dbReference type="SAM" id="MobiDB-lite"/>
    </source>
</evidence>
<keyword evidence="3 12" id="KW-0812">Transmembrane</keyword>
<feature type="signal peptide" evidence="13">
    <location>
        <begin position="1"/>
        <end position="23"/>
    </location>
</feature>
<sequence length="968" mass="104592">MFVAISCSWIILILSSCMLIATGGFLQEMEKRAHSVLTPSSYSASSVYQDHEDSMAHRAHLDVFNSQDETPRAWCPARPVQDGLTEWLQIEFDSLKLVKMLITRGRGPNTGEFVPAFYMKYQRDNGGWYDYVSGTGQRLIPANTDSSRMQTIPLSPPVTVRRFRLFPYQKSVARSMCLQVAALGYSFDDHVLQYEIPEGDVYHAASGNSSAVLNDSVYDGIFASNAFASNLPDIYGATSSTVSDQSRSYLRNGLGVLMDKSFFLGNISSILRPTFDDNVEFDSSSTPIPIVGWFCRSGLPPSTFINVPCNSRNVTLLFKFDSVRQFSGVSIHALNSHREQVSVFRKALIQFSVGGRFFDRHESPIMYEHERDTRSLLPRWIYIPLERRIGAFVRITLTFDFDWIVLSEIAFNSTGVNKTVEVEKESSMVQSPPFLLETTVLPTFSPGQSADNRSRLSSSSGDLNTEPVVNFVPQSPAPLQDTTEFTYVIVVIVCCLGLLLIAGLLFFLCRKVHQRRQLRLKKKNPKRLLSPQPHHTQGNFHQCTPNPGALCAGPGVLGATSMPTYCLANNSVASTASTGTGAHQGGVDSRYSAFANGIGPEDLMKLQMMQHQQSSNYDSSLSFASPMSLMLRGGCYLDPYSAAPSERVPVSDLSRQPLAPIMSPLLPAPPPASSVALAAPSSISAMAVPQQPPSHAPTAVAAATPGFYPPPPDQPLPPLPPATPISASAANSLLSSGARNSTINPYAASSLNGFLVDDNGMVMSTHTDGSMAEYASASLVNGQTGRLPIRPPSIHGLSPGFSCQQQPQLQSQQPPTASSPNAGMMCLVSSGAGPVLNNVGGGLQAVANAGAYPFMLTAGYLARLPTSQGATLDSVLFPASEQHPAATCAANTWYPANYASEHLPPLHSNKRAPAFISSDTLRSIDTLPRDSPSISHPPPVSFCQSIPSRFPPNNDNNGEAFESTCAQR</sequence>
<keyword evidence="4 13" id="KW-0732">Signal</keyword>
<keyword evidence="2" id="KW-1003">Cell membrane</keyword>
<evidence type="ECO:0000256" key="4">
    <source>
        <dbReference type="ARBA" id="ARBA00022729"/>
    </source>
</evidence>
<evidence type="ECO:0000256" key="3">
    <source>
        <dbReference type="ARBA" id="ARBA00022692"/>
    </source>
</evidence>
<evidence type="ECO:0000256" key="8">
    <source>
        <dbReference type="ARBA" id="ARBA00023136"/>
    </source>
</evidence>
<dbReference type="InterPro" id="IPR048525">
    <property type="entry name" value="DDR1-2_DS-like"/>
</dbReference>
<dbReference type="GO" id="GO:0005524">
    <property type="term" value="F:ATP binding"/>
    <property type="evidence" value="ECO:0007669"/>
    <property type="project" value="UniProtKB-KW"/>
</dbReference>
<dbReference type="PROSITE" id="PS50022">
    <property type="entry name" value="FA58C_3"/>
    <property type="match status" value="1"/>
</dbReference>
<keyword evidence="10" id="KW-0325">Glycoprotein</keyword>
<evidence type="ECO:0000256" key="12">
    <source>
        <dbReference type="SAM" id="Phobius"/>
    </source>
</evidence>
<evidence type="ECO:0000256" key="2">
    <source>
        <dbReference type="ARBA" id="ARBA00022475"/>
    </source>
</evidence>
<evidence type="ECO:0000256" key="9">
    <source>
        <dbReference type="ARBA" id="ARBA00023157"/>
    </source>
</evidence>
<dbReference type="AlphaFoldDB" id="A0A0X3NGZ6"/>
<dbReference type="InterPro" id="IPR008979">
    <property type="entry name" value="Galactose-bd-like_sf"/>
</dbReference>
<keyword evidence="5" id="KW-0547">Nucleotide-binding</keyword>
<dbReference type="PANTHER" id="PTHR24543">
    <property type="entry name" value="MULTICOPPER OXIDASE-RELATED"/>
    <property type="match status" value="1"/>
</dbReference>